<dbReference type="OrthoDB" id="413402at2759"/>
<protein>
    <submittedName>
        <fullName evidence="1">Uncharacterized protein</fullName>
    </submittedName>
</protein>
<dbReference type="Proteomes" id="UP000054047">
    <property type="component" value="Unassembled WGS sequence"/>
</dbReference>
<keyword evidence="2" id="KW-1185">Reference proteome</keyword>
<reference evidence="1 2" key="1">
    <citation type="submission" date="2013-12" db="EMBL/GenBank/DDBJ databases">
        <title>Draft genome of the parsitic nematode Ancylostoma duodenale.</title>
        <authorList>
            <person name="Mitreva M."/>
        </authorList>
    </citation>
    <scope>NUCLEOTIDE SEQUENCE [LARGE SCALE GENOMIC DNA]</scope>
    <source>
        <strain evidence="1 2">Zhejiang</strain>
    </source>
</reference>
<evidence type="ECO:0000313" key="2">
    <source>
        <dbReference type="Proteomes" id="UP000054047"/>
    </source>
</evidence>
<proteinExistence type="predicted"/>
<organism evidence="1 2">
    <name type="scientific">Ancylostoma duodenale</name>
    <dbReference type="NCBI Taxonomy" id="51022"/>
    <lineage>
        <taxon>Eukaryota</taxon>
        <taxon>Metazoa</taxon>
        <taxon>Ecdysozoa</taxon>
        <taxon>Nematoda</taxon>
        <taxon>Chromadorea</taxon>
        <taxon>Rhabditida</taxon>
        <taxon>Rhabditina</taxon>
        <taxon>Rhabditomorpha</taxon>
        <taxon>Strongyloidea</taxon>
        <taxon>Ancylostomatidae</taxon>
        <taxon>Ancylostomatinae</taxon>
        <taxon>Ancylostoma</taxon>
    </lineage>
</organism>
<gene>
    <name evidence="1" type="ORF">ANCDUO_15019</name>
</gene>
<name>A0A0C2CYC8_9BILA</name>
<accession>A0A0C2CYC8</accession>
<sequence length="93" mass="10521">MRATRMSVVDFWKNETLGDGFNIRVAHGVNSWPDLVDQLHDARISHACHYMVNAKPKRTSDATQAQMCGCLYFIAARSSHISVPFWAVFVLKP</sequence>
<evidence type="ECO:0000313" key="1">
    <source>
        <dbReference type="EMBL" id="KIH54832.1"/>
    </source>
</evidence>
<dbReference type="AlphaFoldDB" id="A0A0C2CYC8"/>
<dbReference type="EMBL" id="KN738397">
    <property type="protein sequence ID" value="KIH54832.1"/>
    <property type="molecule type" value="Genomic_DNA"/>
</dbReference>